<accession>A0ACC1SCZ5</accession>
<evidence type="ECO:0000313" key="2">
    <source>
        <dbReference type="Proteomes" id="UP001148662"/>
    </source>
</evidence>
<dbReference type="Proteomes" id="UP001148662">
    <property type="component" value="Unassembled WGS sequence"/>
</dbReference>
<sequence length="584" mass="59718">MRYNSLVAFCLYSYVVALPIKREVPQEHSHEPILTSVRASLNLNNPDGIVDPVFALLGDAAAAAGAGKITNLDCLQQATADQAFTNAQAAGDVEGMTNALIFRALERNTGQVGLASVLCNETATNPEIAAISQHQDPASSGAAATNKAIALELAKQIASIGGDPQDAIKSGTFAPGNIGDPTAKGNTCDDANDPNGCIFTQNLLVPDVTADEIDSAVAGIAASSAVAVATSVPAATAPVDTTGTCTSLATVTITVGDIEPTSSPTIVVSAVTATATASTSTASTSTANTSSGANLQTFTGALGGISPPAVTASGSSFVVANNDNFVTLAAALGRSCDVQHNECADAANSGGGFSVGDSSGLGHRAAGPDGLKDTPLTDASACADACTITIGDYNIDNMGPDSIHLPAVAEHRDSSAHIWDDANVILSTLSVPISNISGLNYDFTEVISQNDQDGGVPGGSIRPAYPYNSKKVKLVNGSPVGGLSNAAEPTRGRDGKLTLASREVPWNVGPKPLVAAWETTNGGRFFTMNVHDASKSDDSSSMQGDPRPPINSDVDQRTLQVETIATKIRQIKLETRSFGKHHHR</sequence>
<reference evidence="1" key="1">
    <citation type="submission" date="2022-07" db="EMBL/GenBank/DDBJ databases">
        <title>Genome Sequence of Phlebia brevispora.</title>
        <authorList>
            <person name="Buettner E."/>
        </authorList>
    </citation>
    <scope>NUCLEOTIDE SEQUENCE</scope>
    <source>
        <strain evidence="1">MPL23</strain>
    </source>
</reference>
<gene>
    <name evidence="1" type="ORF">NM688_g6749</name>
</gene>
<dbReference type="EMBL" id="JANHOG010001440">
    <property type="protein sequence ID" value="KAJ3537028.1"/>
    <property type="molecule type" value="Genomic_DNA"/>
</dbReference>
<evidence type="ECO:0000313" key="1">
    <source>
        <dbReference type="EMBL" id="KAJ3537028.1"/>
    </source>
</evidence>
<keyword evidence="2" id="KW-1185">Reference proteome</keyword>
<comment type="caution">
    <text evidence="1">The sequence shown here is derived from an EMBL/GenBank/DDBJ whole genome shotgun (WGS) entry which is preliminary data.</text>
</comment>
<protein>
    <submittedName>
        <fullName evidence="1">Uncharacterized protein</fullName>
    </submittedName>
</protein>
<name>A0ACC1SCZ5_9APHY</name>
<organism evidence="1 2">
    <name type="scientific">Phlebia brevispora</name>
    <dbReference type="NCBI Taxonomy" id="194682"/>
    <lineage>
        <taxon>Eukaryota</taxon>
        <taxon>Fungi</taxon>
        <taxon>Dikarya</taxon>
        <taxon>Basidiomycota</taxon>
        <taxon>Agaricomycotina</taxon>
        <taxon>Agaricomycetes</taxon>
        <taxon>Polyporales</taxon>
        <taxon>Meruliaceae</taxon>
        <taxon>Phlebia</taxon>
    </lineage>
</organism>
<proteinExistence type="predicted"/>